<dbReference type="PROSITE" id="PS50829">
    <property type="entry name" value="GYF"/>
    <property type="match status" value="1"/>
</dbReference>
<feature type="compositionally biased region" description="Basic and acidic residues" evidence="1">
    <location>
        <begin position="1195"/>
        <end position="1205"/>
    </location>
</feature>
<feature type="compositionally biased region" description="Basic and acidic residues" evidence="1">
    <location>
        <begin position="91"/>
        <end position="127"/>
    </location>
</feature>
<evidence type="ECO:0000313" key="3">
    <source>
        <dbReference type="EMBL" id="GFS33963.1"/>
    </source>
</evidence>
<feature type="compositionally biased region" description="Basic and acidic residues" evidence="1">
    <location>
        <begin position="149"/>
        <end position="205"/>
    </location>
</feature>
<feature type="region of interest" description="Disordered" evidence="1">
    <location>
        <begin position="1540"/>
        <end position="1570"/>
    </location>
</feature>
<feature type="region of interest" description="Disordered" evidence="1">
    <location>
        <begin position="1"/>
        <end position="267"/>
    </location>
</feature>
<feature type="compositionally biased region" description="Polar residues" evidence="1">
    <location>
        <begin position="1206"/>
        <end position="1217"/>
    </location>
</feature>
<feature type="compositionally biased region" description="Low complexity" evidence="1">
    <location>
        <begin position="1256"/>
        <end position="1272"/>
    </location>
</feature>
<keyword evidence="4" id="KW-1185">Reference proteome</keyword>
<dbReference type="SUPFAM" id="SSF55277">
    <property type="entry name" value="GYF domain"/>
    <property type="match status" value="1"/>
</dbReference>
<accession>A0A7J0DFM7</accession>
<feature type="compositionally biased region" description="Basic and acidic residues" evidence="1">
    <location>
        <begin position="221"/>
        <end position="232"/>
    </location>
</feature>
<dbReference type="Proteomes" id="UP000585474">
    <property type="component" value="Unassembled WGS sequence"/>
</dbReference>
<gene>
    <name evidence="3" type="ORF">Acr_00g0031470</name>
</gene>
<feature type="compositionally biased region" description="Polar residues" evidence="1">
    <location>
        <begin position="1457"/>
        <end position="1466"/>
    </location>
</feature>
<dbReference type="InterPro" id="IPR035445">
    <property type="entry name" value="GYF-like_dom_sf"/>
</dbReference>
<feature type="domain" description="GYF" evidence="2">
    <location>
        <begin position="520"/>
        <end position="571"/>
    </location>
</feature>
<feature type="region of interest" description="Disordered" evidence="1">
    <location>
        <begin position="1457"/>
        <end position="1519"/>
    </location>
</feature>
<proteinExistence type="predicted"/>
<dbReference type="EMBL" id="BJWL01000200">
    <property type="protein sequence ID" value="GFS33963.1"/>
    <property type="molecule type" value="Genomic_DNA"/>
</dbReference>
<dbReference type="PANTHER" id="PTHR46992:SF1">
    <property type="entry name" value="GYF DOMAIN-CONTAINING PROTEIN"/>
    <property type="match status" value="1"/>
</dbReference>
<evidence type="ECO:0000259" key="2">
    <source>
        <dbReference type="PROSITE" id="PS50829"/>
    </source>
</evidence>
<feature type="region of interest" description="Disordered" evidence="1">
    <location>
        <begin position="1195"/>
        <end position="1217"/>
    </location>
</feature>
<feature type="compositionally biased region" description="Basic and acidic residues" evidence="1">
    <location>
        <begin position="243"/>
        <end position="252"/>
    </location>
</feature>
<dbReference type="InterPro" id="IPR003169">
    <property type="entry name" value="GYF"/>
</dbReference>
<sequence length="1595" mass="176319">MAEGKLDLPDDLLSSKPSDQSWTAKVEISGGNDDGKVAIGLLDDSKVPSDQAASESSIPLSPQWLYAKPSDTKMDMRAPSSLSLGNPADPNQKEGWRPDVPEDKRDWRRIATEIDNGRRWREEERETGLLGRRDRRKTDRRGDNTSGRESADNRGLASDRWHDVSNRSSTHDTRRDSKWSSRWGPDDKDKESCTEKRTDAEKEDGQSDGQSLVGNKLPSVPEHDSESRDKWRPLVGSKLPSVPERDSDSRDKWRPRHRIEGNSSGLGSYRAAPGFGFEKGRAEGSNTGHILDPLVAVMPDQMEEVPPLTQVTVLEPLAFVTPDAEEEAILGDISKGKITSSEVSYNSFRKGRSTDHVADFGDLEPTNGRPGILPSIMSDETVDNTRQADVYSTMNEKVLKRNFIDGREINHEGEGQVPASTIGMNVDEMMQTISNRSNFCSVGVQLNASHLKVADSAFTKHPPLDDNASAAAIDISTKLLDDSKSLFVSPSSEQSWGGNRLHFQGSHYEHQLEGGIPPEELSLCYLDPQGEIQGPFLGVDIISWFEQGFFGTDLPVRMADTPEGTPFQELGEVMPHLKVTDGHACSTDLISKVDQPGALEEKSEPSLPASAIVPEITCLSALNDRYWQLSGSDGLPMQHVQSTISEHEGPLQLPFSEGQSFHDLVVQDEEIVFPGRPGSGGNLPGKTSTSINDPPANPRGTLSLPTEFTESFMSNQNNNKLHPFGLLWSELEGTNARHNQSSQMPSGSGVQEQLLNSIAGRVGSFGAVADSTHTAEAWSDGYRRTAVHGPNYQDTVDARRLQYLDQESNRFDVSEKLFAQQCQQQLQQHNMLSPHPHLNESLLEQVPSQNSMHHQQLASQTGPDLEHLLTLQLQLQQHHQLQQQQQFHQQQMLLQEQQQSQARRLILEQLLQSQMHDSGHGQSRVDAVRTNNALDQVLLKQQILHELHQRSHQPTRHTDPSMEHIMQAKFGQMSHQGLQSDLLELVSRPKHGQMCSLEHQILQQEQLLARQLPVGLRQRVEMEEERHIGPSWPVDETNQFIRGPAGMHRAHSAGFGPLDFYQNQQQRPSPEEQLSHLERNLSMQDQFQRNLYDPGLSTFERSMSLPGGPGMNLDVINAMSRGQGLDIQEPNQRMRSAGQVGGFSSGIHSHHPLNPNKFHASHSDIGGHWSENNSHLPNDWMESRIQQLHLNAELQKRESESKMTSEDSSLWMSAGTSDDSSKRLLMELLHRKSGHQSADSLDLGNGVSYDRRVPSGRHSGTSSSNQSSSLLSDQEAGINPSYTVGPYRSNSGPPQVCFADKESCTLENSERLPLRSNSGILIEGDQFFSGINETPQAIYTNSNIAQSTRERAFLDMERKRHGFKSEFGMMKGPGSELEEGTAEQAGLAAVYDGEMPINVISRPNSLGIAGGNSALYNDKIGLDDSFTEELAKDRVPAVKSKVQDNILIKRAPVSLNSSQEGQSELVSDSVIRGKNPPTSVPPEVGGRQGPGGNSENRGSDILASGKKDVRFRRTSSYRDTDVSEPSFIDMLKSNAKKLSQPEVPAVGALESSDVTQAGRSGKKKGKKGKQIDPALLGFKVTSNRIMMGEIQRIED</sequence>
<dbReference type="PANTHER" id="PTHR46992">
    <property type="entry name" value="GYF DOMAIN-CONTAINING PROTEIN"/>
    <property type="match status" value="1"/>
</dbReference>
<reference evidence="4" key="1">
    <citation type="submission" date="2019-07" db="EMBL/GenBank/DDBJ databases">
        <title>De Novo Assembly of kiwifruit Actinidia rufa.</title>
        <authorList>
            <person name="Sugita-Konishi S."/>
            <person name="Sato K."/>
            <person name="Mori E."/>
            <person name="Abe Y."/>
            <person name="Kisaki G."/>
            <person name="Hamano K."/>
            <person name="Suezawa K."/>
            <person name="Otani M."/>
            <person name="Fukuda T."/>
            <person name="Manabe T."/>
            <person name="Gomi K."/>
            <person name="Tabuchi M."/>
            <person name="Akimitsu K."/>
            <person name="Kataoka I."/>
        </authorList>
    </citation>
    <scope>NUCLEOTIDE SEQUENCE [LARGE SCALE GENOMIC DNA]</scope>
    <source>
        <strain evidence="4">cv. Fuchu</strain>
    </source>
</reference>
<feature type="region of interest" description="Disordered" evidence="1">
    <location>
        <begin position="1233"/>
        <end position="1288"/>
    </location>
</feature>
<name>A0A7J0DFM7_9ERIC</name>
<evidence type="ECO:0000256" key="1">
    <source>
        <dbReference type="SAM" id="MobiDB-lite"/>
    </source>
</evidence>
<feature type="compositionally biased region" description="Low complexity" evidence="1">
    <location>
        <begin position="11"/>
        <end position="21"/>
    </location>
</feature>
<feature type="compositionally biased region" description="Polar residues" evidence="1">
    <location>
        <begin position="51"/>
        <end position="60"/>
    </location>
</feature>
<comment type="caution">
    <text evidence="3">The sequence shown here is derived from an EMBL/GenBank/DDBJ whole genome shotgun (WGS) entry which is preliminary data.</text>
</comment>
<dbReference type="SMART" id="SM00444">
    <property type="entry name" value="GYF"/>
    <property type="match status" value="1"/>
</dbReference>
<feature type="region of interest" description="Disordered" evidence="1">
    <location>
        <begin position="675"/>
        <end position="698"/>
    </location>
</feature>
<protein>
    <submittedName>
        <fullName evidence="3">GYF domain-containing protein</fullName>
    </submittedName>
</protein>
<dbReference type="Gene3D" id="3.30.1490.40">
    <property type="match status" value="1"/>
</dbReference>
<dbReference type="Pfam" id="PF02213">
    <property type="entry name" value="GYF"/>
    <property type="match status" value="1"/>
</dbReference>
<evidence type="ECO:0000313" key="4">
    <source>
        <dbReference type="Proteomes" id="UP000585474"/>
    </source>
</evidence>
<dbReference type="OrthoDB" id="6415790at2759"/>
<organism evidence="3 4">
    <name type="scientific">Actinidia rufa</name>
    <dbReference type="NCBI Taxonomy" id="165716"/>
    <lineage>
        <taxon>Eukaryota</taxon>
        <taxon>Viridiplantae</taxon>
        <taxon>Streptophyta</taxon>
        <taxon>Embryophyta</taxon>
        <taxon>Tracheophyta</taxon>
        <taxon>Spermatophyta</taxon>
        <taxon>Magnoliopsida</taxon>
        <taxon>eudicotyledons</taxon>
        <taxon>Gunneridae</taxon>
        <taxon>Pentapetalae</taxon>
        <taxon>asterids</taxon>
        <taxon>Ericales</taxon>
        <taxon>Actinidiaceae</taxon>
        <taxon>Actinidia</taxon>
    </lineage>
</organism>
<dbReference type="CDD" id="cd00072">
    <property type="entry name" value="GYF"/>
    <property type="match status" value="1"/>
</dbReference>